<comment type="caution">
    <text evidence="2">The sequence shown here is derived from an EMBL/GenBank/DDBJ whole genome shotgun (WGS) entry which is preliminary data.</text>
</comment>
<protein>
    <submittedName>
        <fullName evidence="2">DUF4252 domain-containing protein</fullName>
    </submittedName>
</protein>
<proteinExistence type="predicted"/>
<dbReference type="PROSITE" id="PS51257">
    <property type="entry name" value="PROKAR_LIPOPROTEIN"/>
    <property type="match status" value="1"/>
</dbReference>
<reference evidence="2 3" key="1">
    <citation type="submission" date="2024-04" db="EMBL/GenBank/DDBJ databases">
        <title>whole genome sequencing of Lutimonas vermicola strain IMCC1616.</title>
        <authorList>
            <person name="Bae S.S."/>
        </authorList>
    </citation>
    <scope>NUCLEOTIDE SEQUENCE [LARGE SCALE GENOMIC DNA]</scope>
    <source>
        <strain evidence="2 3">IMCC1616</strain>
    </source>
</reference>
<evidence type="ECO:0000256" key="1">
    <source>
        <dbReference type="SAM" id="SignalP"/>
    </source>
</evidence>
<sequence length="148" mass="16973">MKKIILVVAVFFVTSCATNTSFNTFYQNNQEDSEFSFGLSSSLIANFLPDEDVEDIKPLLKKAKHIRILVFSQNAEEKNKKFNKFINRSQFEKVVKLKDDDDKLAFFTLEKKDRIKEIVLEISSGSELVLIGLKTNLTQEDLDTLLKS</sequence>
<keyword evidence="3" id="KW-1185">Reference proteome</keyword>
<dbReference type="RefSeq" id="WP_342160823.1">
    <property type="nucleotide sequence ID" value="NZ_JBCDNA010000003.1"/>
</dbReference>
<evidence type="ECO:0000313" key="2">
    <source>
        <dbReference type="EMBL" id="MEL4456656.1"/>
    </source>
</evidence>
<accession>A0ABU9L579</accession>
<gene>
    <name evidence="2" type="ORF">AABB81_12175</name>
</gene>
<organism evidence="2 3">
    <name type="scientific">Lutimonas vermicola</name>
    <dbReference type="NCBI Taxonomy" id="414288"/>
    <lineage>
        <taxon>Bacteria</taxon>
        <taxon>Pseudomonadati</taxon>
        <taxon>Bacteroidota</taxon>
        <taxon>Flavobacteriia</taxon>
        <taxon>Flavobacteriales</taxon>
        <taxon>Flavobacteriaceae</taxon>
        <taxon>Lutimonas</taxon>
    </lineage>
</organism>
<feature type="signal peptide" evidence="1">
    <location>
        <begin position="1"/>
        <end position="19"/>
    </location>
</feature>
<name>A0ABU9L579_9FLAO</name>
<feature type="chain" id="PRO_5047535929" evidence="1">
    <location>
        <begin position="20"/>
        <end position="148"/>
    </location>
</feature>
<keyword evidence="1" id="KW-0732">Signal</keyword>
<dbReference type="EMBL" id="JBCDNA010000003">
    <property type="protein sequence ID" value="MEL4456656.1"/>
    <property type="molecule type" value="Genomic_DNA"/>
</dbReference>
<evidence type="ECO:0000313" key="3">
    <source>
        <dbReference type="Proteomes" id="UP001474120"/>
    </source>
</evidence>
<dbReference type="Pfam" id="PF14060">
    <property type="entry name" value="DUF4252"/>
    <property type="match status" value="1"/>
</dbReference>
<dbReference type="InterPro" id="IPR025348">
    <property type="entry name" value="DUF4252"/>
</dbReference>
<dbReference type="Proteomes" id="UP001474120">
    <property type="component" value="Unassembled WGS sequence"/>
</dbReference>